<accession>A0A7X3FKU8</accession>
<feature type="domain" description="Prepilin type IV endopeptidase peptidase" evidence="3">
    <location>
        <begin position="39"/>
        <end position="140"/>
    </location>
</feature>
<keyword evidence="5" id="KW-1185">Reference proteome</keyword>
<dbReference type="Gene3D" id="1.20.120.1220">
    <property type="match status" value="1"/>
</dbReference>
<keyword evidence="2" id="KW-0472">Membrane</keyword>
<comment type="caution">
    <text evidence="4">The sequence shown here is derived from an EMBL/GenBank/DDBJ whole genome shotgun (WGS) entry which is preliminary data.</text>
</comment>
<dbReference type="InterPro" id="IPR000045">
    <property type="entry name" value="Prepilin_IV_endopep_pep"/>
</dbReference>
<sequence length="176" mass="19030">MRLKTLFHLESLVVMQPILWKGRRCEGGAALFIWVWLPLLVLLTVAVITDLRRRLIYDWLTLPGLLYFVGIHLFLGDLGVTQTLGGALGLGGICLLIAMASKGQLGGGDIKLFAMIGAALGFTLGVQALMLTFILAACIAWPVLLLQKLKKSGAKRVDHLPMAPFIAVSTLILIGL</sequence>
<proteinExistence type="inferred from homology"/>
<dbReference type="AlphaFoldDB" id="A0A7X3FKU8"/>
<dbReference type="GO" id="GO:0004190">
    <property type="term" value="F:aspartic-type endopeptidase activity"/>
    <property type="evidence" value="ECO:0007669"/>
    <property type="project" value="InterPro"/>
</dbReference>
<organism evidence="4 5">
    <name type="scientific">Paenibacillus lutrae</name>
    <dbReference type="NCBI Taxonomy" id="2078573"/>
    <lineage>
        <taxon>Bacteria</taxon>
        <taxon>Bacillati</taxon>
        <taxon>Bacillota</taxon>
        <taxon>Bacilli</taxon>
        <taxon>Bacillales</taxon>
        <taxon>Paenibacillaceae</taxon>
        <taxon>Paenibacillus</taxon>
    </lineage>
</organism>
<feature type="transmembrane region" description="Helical" evidence="2">
    <location>
        <begin position="81"/>
        <end position="100"/>
    </location>
</feature>
<protein>
    <submittedName>
        <fullName evidence="4">Prepilin peptidase</fullName>
    </submittedName>
</protein>
<evidence type="ECO:0000259" key="3">
    <source>
        <dbReference type="Pfam" id="PF01478"/>
    </source>
</evidence>
<evidence type="ECO:0000313" key="4">
    <source>
        <dbReference type="EMBL" id="MVP01604.1"/>
    </source>
</evidence>
<dbReference type="EMBL" id="RHLK01000013">
    <property type="protein sequence ID" value="MVP01604.1"/>
    <property type="molecule type" value="Genomic_DNA"/>
</dbReference>
<evidence type="ECO:0000256" key="2">
    <source>
        <dbReference type="SAM" id="Phobius"/>
    </source>
</evidence>
<keyword evidence="2" id="KW-0812">Transmembrane</keyword>
<feature type="transmembrane region" description="Helical" evidence="2">
    <location>
        <begin position="29"/>
        <end position="48"/>
    </location>
</feature>
<name>A0A7X3FKU8_9BACL</name>
<dbReference type="PANTHER" id="PTHR30487:SF0">
    <property type="entry name" value="PREPILIN LEADER PEPTIDASE_N-METHYLTRANSFERASE-RELATED"/>
    <property type="match status" value="1"/>
</dbReference>
<feature type="transmembrane region" description="Helical" evidence="2">
    <location>
        <begin position="55"/>
        <end position="75"/>
    </location>
</feature>
<keyword evidence="2" id="KW-1133">Transmembrane helix</keyword>
<dbReference type="InterPro" id="IPR050882">
    <property type="entry name" value="Prepilin_peptidase/N-MTase"/>
</dbReference>
<dbReference type="GO" id="GO:0006465">
    <property type="term" value="P:signal peptide processing"/>
    <property type="evidence" value="ECO:0007669"/>
    <property type="project" value="TreeGrafter"/>
</dbReference>
<comment type="similarity">
    <text evidence="1">Belongs to the peptidase A24 family.</text>
</comment>
<feature type="transmembrane region" description="Helical" evidence="2">
    <location>
        <begin position="112"/>
        <end position="145"/>
    </location>
</feature>
<evidence type="ECO:0000256" key="1">
    <source>
        <dbReference type="ARBA" id="ARBA00005801"/>
    </source>
</evidence>
<reference evidence="4 5" key="1">
    <citation type="journal article" date="2019" name="Microorganisms">
        <title>Paenibacillus lutrae sp. nov., A Chitinolytic Species Isolated from A River Otter in Castril Natural Park, Granada, Spain.</title>
        <authorList>
            <person name="Rodriguez M."/>
            <person name="Reina J.C."/>
            <person name="Bejar V."/>
            <person name="Llamas I."/>
        </authorList>
    </citation>
    <scope>NUCLEOTIDE SEQUENCE [LARGE SCALE GENOMIC DNA]</scope>
    <source>
        <strain evidence="4 5">N10</strain>
    </source>
</reference>
<gene>
    <name evidence="4" type="ORF">EDM21_19095</name>
</gene>
<dbReference type="GO" id="GO:0005886">
    <property type="term" value="C:plasma membrane"/>
    <property type="evidence" value="ECO:0007669"/>
    <property type="project" value="TreeGrafter"/>
</dbReference>
<dbReference type="Proteomes" id="UP000490800">
    <property type="component" value="Unassembled WGS sequence"/>
</dbReference>
<evidence type="ECO:0000313" key="5">
    <source>
        <dbReference type="Proteomes" id="UP000490800"/>
    </source>
</evidence>
<dbReference type="Pfam" id="PF01478">
    <property type="entry name" value="Peptidase_A24"/>
    <property type="match status" value="1"/>
</dbReference>
<dbReference type="PANTHER" id="PTHR30487">
    <property type="entry name" value="TYPE 4 PREPILIN-LIKE PROTEINS LEADER PEPTIDE-PROCESSING ENZYME"/>
    <property type="match status" value="1"/>
</dbReference>